<dbReference type="InterPro" id="IPR008630">
    <property type="entry name" value="Glyco_trans_34"/>
</dbReference>
<keyword evidence="3" id="KW-0808">Transferase</keyword>
<keyword evidence="2" id="KW-0328">Glycosyltransferase</keyword>
<accession>A0A1Y2DPK7</accession>
<dbReference type="AlphaFoldDB" id="A0A1Y2DPK7"/>
<dbReference type="PANTHER" id="PTHR31306:SF4">
    <property type="entry name" value="ALPHA-1,2-GALACTOSYLTRANSFERASE"/>
    <property type="match status" value="1"/>
</dbReference>
<evidence type="ECO:0000313" key="7">
    <source>
        <dbReference type="Proteomes" id="UP000193920"/>
    </source>
</evidence>
<feature type="domain" description="SUEL-type lectin" evidence="5">
    <location>
        <begin position="170"/>
        <end position="262"/>
    </location>
</feature>
<evidence type="ECO:0000256" key="3">
    <source>
        <dbReference type="ARBA" id="ARBA00022679"/>
    </source>
</evidence>
<name>A0A1Y2DPK7_9FUNG</name>
<dbReference type="Pfam" id="PF05637">
    <property type="entry name" value="Glyco_transf_34"/>
    <property type="match status" value="2"/>
</dbReference>
<feature type="compositionally biased region" description="Low complexity" evidence="4">
    <location>
        <begin position="60"/>
        <end position="80"/>
    </location>
</feature>
<dbReference type="GO" id="GO:0000139">
    <property type="term" value="C:Golgi membrane"/>
    <property type="evidence" value="ECO:0007669"/>
    <property type="project" value="TreeGrafter"/>
</dbReference>
<reference evidence="6 7" key="1">
    <citation type="submission" date="2016-08" db="EMBL/GenBank/DDBJ databases">
        <title>A Parts List for Fungal Cellulosomes Revealed by Comparative Genomics.</title>
        <authorList>
            <consortium name="DOE Joint Genome Institute"/>
            <person name="Haitjema C.H."/>
            <person name="Gilmore S.P."/>
            <person name="Henske J.K."/>
            <person name="Solomon K.V."/>
            <person name="De Groot R."/>
            <person name="Kuo A."/>
            <person name="Mondo S.J."/>
            <person name="Salamov A.A."/>
            <person name="Labutti K."/>
            <person name="Zhao Z."/>
            <person name="Chiniquy J."/>
            <person name="Barry K."/>
            <person name="Brewer H.M."/>
            <person name="Purvine S.O."/>
            <person name="Wright A.T."/>
            <person name="Boxma B."/>
            <person name="Van Alen T."/>
            <person name="Hackstein J.H."/>
            <person name="Baker S.E."/>
            <person name="Grigoriev I.V."/>
            <person name="O'Malley M.A."/>
        </authorList>
    </citation>
    <scope>NUCLEOTIDE SEQUENCE [LARGE SCALE GENOMIC DNA]</scope>
    <source>
        <strain evidence="6 7">G1</strain>
    </source>
</reference>
<evidence type="ECO:0000256" key="1">
    <source>
        <dbReference type="ARBA" id="ARBA00005664"/>
    </source>
</evidence>
<comment type="similarity">
    <text evidence="1">Belongs to the glycosyltransferase 34 family.</text>
</comment>
<feature type="compositionally biased region" description="Basic and acidic residues" evidence="4">
    <location>
        <begin position="81"/>
        <end position="93"/>
    </location>
</feature>
<dbReference type="Gene3D" id="3.90.550.10">
    <property type="entry name" value="Spore Coat Polysaccharide Biosynthesis Protein SpsA, Chain A"/>
    <property type="match status" value="1"/>
</dbReference>
<dbReference type="InterPro" id="IPR000922">
    <property type="entry name" value="Lectin_gal-bd_dom"/>
</dbReference>
<feature type="region of interest" description="Disordered" evidence="4">
    <location>
        <begin position="60"/>
        <end position="133"/>
    </location>
</feature>
<dbReference type="GO" id="GO:0030246">
    <property type="term" value="F:carbohydrate binding"/>
    <property type="evidence" value="ECO:0007669"/>
    <property type="project" value="InterPro"/>
</dbReference>
<dbReference type="Proteomes" id="UP000193920">
    <property type="component" value="Unassembled WGS sequence"/>
</dbReference>
<evidence type="ECO:0000313" key="6">
    <source>
        <dbReference type="EMBL" id="ORY61109.1"/>
    </source>
</evidence>
<dbReference type="PROSITE" id="PS50228">
    <property type="entry name" value="SUEL_LECTIN"/>
    <property type="match status" value="1"/>
</dbReference>
<dbReference type="OrthoDB" id="2150083at2759"/>
<dbReference type="PANTHER" id="PTHR31306">
    <property type="entry name" value="ALPHA-1,6-MANNOSYLTRANSFERASE MNN11-RELATED"/>
    <property type="match status" value="1"/>
</dbReference>
<keyword evidence="7" id="KW-1185">Reference proteome</keyword>
<evidence type="ECO:0000259" key="5">
    <source>
        <dbReference type="PROSITE" id="PS50228"/>
    </source>
</evidence>
<sequence>MISSSLKPKDNQNISVNKLNEKIKENQNANEEFYYNDNYIENDIEKIINPNKEKISKLTINNSNTKTNENDNKNNIFNKLNDQDSKETKEENNNIKVENNDNTEGKNNDFNKENPNSTEENINNSTEENNDNISRFNKNYKKYYEFNDDKVKFCDIKFYLPPESIEGNKIVCPVGFSIKIHDVFYGRRPDDKESCSKNEYGVKYSDKLITVKKGEYCESHPLDKVKTLCENKRYCYIKPMTSIYGDPCQGIIHYMEVTYQCVKDENAFKKPKFAIVMFADNVKPNSVYEHSISEFAQYADVHGYHFFMDDKMIDTSRQVYYQKLYSVMSYVIQGLKTKSYDWIFWADSDSSIINPNISLDSFIPPEDKDEIHFIISDDFNGLNAGMFLIRVHPWSLSFLMKACTYTYYNKDTYLLFVDQSALLHILVEQKEDKHYIIVPQNWFNSYFCDKEPTCQGQMQKGDLLVHYAGLNDKKHISSKVRDLIRHDNEWYSKTSQQMREEVLDYYKLPKEQQHKIFL</sequence>
<dbReference type="GO" id="GO:0006487">
    <property type="term" value="P:protein N-linked glycosylation"/>
    <property type="evidence" value="ECO:0007669"/>
    <property type="project" value="TreeGrafter"/>
</dbReference>
<comment type="caution">
    <text evidence="6">The sequence shown here is derived from an EMBL/GenBank/DDBJ whole genome shotgun (WGS) entry which is preliminary data.</text>
</comment>
<proteinExistence type="inferred from homology"/>
<gene>
    <name evidence="6" type="ORF">LY90DRAFT_701188</name>
</gene>
<dbReference type="EMBL" id="MCOG01000060">
    <property type="protein sequence ID" value="ORY61109.1"/>
    <property type="molecule type" value="Genomic_DNA"/>
</dbReference>
<feature type="compositionally biased region" description="Basic and acidic residues" evidence="4">
    <location>
        <begin position="103"/>
        <end position="112"/>
    </location>
</feature>
<dbReference type="InterPro" id="IPR043159">
    <property type="entry name" value="Lectin_gal-bd_sf"/>
</dbReference>
<protein>
    <recommendedName>
        <fullName evidence="5">SUEL-type lectin domain-containing protein</fullName>
    </recommendedName>
</protein>
<evidence type="ECO:0000256" key="4">
    <source>
        <dbReference type="SAM" id="MobiDB-lite"/>
    </source>
</evidence>
<dbReference type="Pfam" id="PF02140">
    <property type="entry name" value="SUEL_Lectin"/>
    <property type="match status" value="1"/>
</dbReference>
<feature type="compositionally biased region" description="Low complexity" evidence="4">
    <location>
        <begin position="113"/>
        <end position="133"/>
    </location>
</feature>
<organism evidence="6 7">
    <name type="scientific">Neocallimastix californiae</name>
    <dbReference type="NCBI Taxonomy" id="1754190"/>
    <lineage>
        <taxon>Eukaryota</taxon>
        <taxon>Fungi</taxon>
        <taxon>Fungi incertae sedis</taxon>
        <taxon>Chytridiomycota</taxon>
        <taxon>Chytridiomycota incertae sedis</taxon>
        <taxon>Neocallimastigomycetes</taxon>
        <taxon>Neocallimastigales</taxon>
        <taxon>Neocallimastigaceae</taxon>
        <taxon>Neocallimastix</taxon>
    </lineage>
</organism>
<dbReference type="STRING" id="1754190.A0A1Y2DPK7"/>
<dbReference type="Gene3D" id="2.60.120.740">
    <property type="match status" value="1"/>
</dbReference>
<dbReference type="GO" id="GO:0016757">
    <property type="term" value="F:glycosyltransferase activity"/>
    <property type="evidence" value="ECO:0007669"/>
    <property type="project" value="UniProtKB-KW"/>
</dbReference>
<dbReference type="CDD" id="cd22823">
    <property type="entry name" value="Gal_Rha_Lectin"/>
    <property type="match status" value="1"/>
</dbReference>
<evidence type="ECO:0000256" key="2">
    <source>
        <dbReference type="ARBA" id="ARBA00022676"/>
    </source>
</evidence>
<dbReference type="InterPro" id="IPR029044">
    <property type="entry name" value="Nucleotide-diphossugar_trans"/>
</dbReference>